<dbReference type="EMBL" id="FOEG01000002">
    <property type="protein sequence ID" value="SEO68035.1"/>
    <property type="molecule type" value="Genomic_DNA"/>
</dbReference>
<dbReference type="OrthoDB" id="5784756at2"/>
<comment type="similarity">
    <text evidence="2">Belongs to the CbiQ family.</text>
</comment>
<proteinExistence type="inferred from homology"/>
<organism evidence="7 8">
    <name type="scientific">Aquisalimonas asiatica</name>
    <dbReference type="NCBI Taxonomy" id="406100"/>
    <lineage>
        <taxon>Bacteria</taxon>
        <taxon>Pseudomonadati</taxon>
        <taxon>Pseudomonadota</taxon>
        <taxon>Gammaproteobacteria</taxon>
        <taxon>Chromatiales</taxon>
        <taxon>Ectothiorhodospiraceae</taxon>
        <taxon>Aquisalimonas</taxon>
    </lineage>
</organism>
<name>A0A1H8RNT6_9GAMM</name>
<keyword evidence="5 6" id="KW-0472">Membrane</keyword>
<keyword evidence="8" id="KW-1185">Reference proteome</keyword>
<evidence type="ECO:0000313" key="7">
    <source>
        <dbReference type="EMBL" id="SEO68035.1"/>
    </source>
</evidence>
<dbReference type="RefSeq" id="WP_091640672.1">
    <property type="nucleotide sequence ID" value="NZ_FOEG01000002.1"/>
</dbReference>
<dbReference type="AlphaFoldDB" id="A0A1H8RNT6"/>
<feature type="transmembrane region" description="Helical" evidence="6">
    <location>
        <begin position="62"/>
        <end position="82"/>
    </location>
</feature>
<evidence type="ECO:0000256" key="4">
    <source>
        <dbReference type="ARBA" id="ARBA00022989"/>
    </source>
</evidence>
<gene>
    <name evidence="7" type="ORF">SAMN04488052_102149</name>
</gene>
<evidence type="ECO:0000256" key="6">
    <source>
        <dbReference type="SAM" id="Phobius"/>
    </source>
</evidence>
<comment type="subcellular location">
    <subcellularLocation>
        <location evidence="1">Membrane</location>
        <topology evidence="1">Multi-pass membrane protein</topology>
    </subcellularLocation>
</comment>
<keyword evidence="4 6" id="KW-1133">Transmembrane helix</keyword>
<dbReference type="GO" id="GO:0005886">
    <property type="term" value="C:plasma membrane"/>
    <property type="evidence" value="ECO:0007669"/>
    <property type="project" value="UniProtKB-ARBA"/>
</dbReference>
<dbReference type="Pfam" id="PF02361">
    <property type="entry name" value="CbiQ"/>
    <property type="match status" value="1"/>
</dbReference>
<feature type="transmembrane region" description="Helical" evidence="6">
    <location>
        <begin position="102"/>
        <end position="123"/>
    </location>
</feature>
<protein>
    <submittedName>
        <fullName evidence="7">Energy-coupling factor transport system permease protein</fullName>
    </submittedName>
</protein>
<evidence type="ECO:0000256" key="3">
    <source>
        <dbReference type="ARBA" id="ARBA00022692"/>
    </source>
</evidence>
<feature type="transmembrane region" description="Helical" evidence="6">
    <location>
        <begin position="14"/>
        <end position="41"/>
    </location>
</feature>
<evidence type="ECO:0000256" key="1">
    <source>
        <dbReference type="ARBA" id="ARBA00004141"/>
    </source>
</evidence>
<sequence length="232" mass="25377">MVVNAVRLHPAARILWLVSLAVMVARPGWLGLVLPALGLAFGCWRVRLSPTVVARSLWRLRWLFLTILVFYAWLTPGTPLVASESMLMPTRQGMLGGLERLLALGYLVVAVQLLLASTARQWLIAALHWWLRPFAAVGVDADRFALRLVLVLEAAPALREQIARARAATAGVPWQERVAALGATLVEDALRRADEAPPATIRIPRLPPMPPWQWLLPVLVGIGVLASAGPVQ</sequence>
<dbReference type="Proteomes" id="UP000199657">
    <property type="component" value="Unassembled WGS sequence"/>
</dbReference>
<evidence type="ECO:0000256" key="5">
    <source>
        <dbReference type="ARBA" id="ARBA00023136"/>
    </source>
</evidence>
<keyword evidence="3 6" id="KW-0812">Transmembrane</keyword>
<evidence type="ECO:0000256" key="2">
    <source>
        <dbReference type="ARBA" id="ARBA00008564"/>
    </source>
</evidence>
<evidence type="ECO:0000313" key="8">
    <source>
        <dbReference type="Proteomes" id="UP000199657"/>
    </source>
</evidence>
<accession>A0A1H8RNT6</accession>
<dbReference type="STRING" id="406100.SAMN04488052_102149"/>
<reference evidence="7 8" key="1">
    <citation type="submission" date="2016-10" db="EMBL/GenBank/DDBJ databases">
        <authorList>
            <person name="de Groot N.N."/>
        </authorList>
    </citation>
    <scope>NUCLEOTIDE SEQUENCE [LARGE SCALE GENOMIC DNA]</scope>
    <source>
        <strain evidence="7 8">CGMCC 1.6291</strain>
    </source>
</reference>
<dbReference type="InterPro" id="IPR003339">
    <property type="entry name" value="ABC/ECF_trnsptr_transmembrane"/>
</dbReference>